<dbReference type="PANTHER" id="PTHR11254">
    <property type="entry name" value="HECT DOMAIN UBIQUITIN-PROTEIN LIGASE"/>
    <property type="match status" value="1"/>
</dbReference>
<feature type="compositionally biased region" description="Low complexity" evidence="5">
    <location>
        <begin position="1"/>
        <end position="11"/>
    </location>
</feature>
<comment type="catalytic activity">
    <reaction evidence="1">
        <text>S-ubiquitinyl-[E2 ubiquitin-conjugating enzyme]-L-cysteine + [acceptor protein]-L-lysine = [E2 ubiquitin-conjugating enzyme]-L-cysteine + N(6)-ubiquitinyl-[acceptor protein]-L-lysine.</text>
        <dbReference type="EC" id="2.3.2.26"/>
    </reaction>
</comment>
<dbReference type="Gene3D" id="3.90.1750.10">
    <property type="entry name" value="Hect, E3 ligase catalytic domains"/>
    <property type="match status" value="1"/>
</dbReference>
<dbReference type="AlphaFoldDB" id="A0A6C0CHQ8"/>
<dbReference type="InterPro" id="IPR050409">
    <property type="entry name" value="E3_ubiq-protein_ligase"/>
</dbReference>
<dbReference type="Gene3D" id="3.30.2410.10">
    <property type="entry name" value="Hect, E3 ligase catalytic domain"/>
    <property type="match status" value="1"/>
</dbReference>
<evidence type="ECO:0000256" key="2">
    <source>
        <dbReference type="ARBA" id="ARBA00004906"/>
    </source>
</evidence>
<evidence type="ECO:0000256" key="5">
    <source>
        <dbReference type="SAM" id="MobiDB-lite"/>
    </source>
</evidence>
<organism evidence="7">
    <name type="scientific">viral metagenome</name>
    <dbReference type="NCBI Taxonomy" id="1070528"/>
    <lineage>
        <taxon>unclassified sequences</taxon>
        <taxon>metagenomes</taxon>
        <taxon>organismal metagenomes</taxon>
    </lineage>
</organism>
<dbReference type="GO" id="GO:0005737">
    <property type="term" value="C:cytoplasm"/>
    <property type="evidence" value="ECO:0007669"/>
    <property type="project" value="TreeGrafter"/>
</dbReference>
<name>A0A6C0CHQ8_9ZZZZ</name>
<accession>A0A6C0CHQ8</accession>
<evidence type="ECO:0000256" key="1">
    <source>
        <dbReference type="ARBA" id="ARBA00000885"/>
    </source>
</evidence>
<dbReference type="Pfam" id="PF00632">
    <property type="entry name" value="HECT"/>
    <property type="match status" value="1"/>
</dbReference>
<proteinExistence type="predicted"/>
<protein>
    <recommendedName>
        <fullName evidence="3">HECT-type E3 ubiquitin transferase</fullName>
        <ecNumber evidence="3">2.3.2.26</ecNumber>
    </recommendedName>
</protein>
<dbReference type="InterPro" id="IPR000569">
    <property type="entry name" value="HECT_dom"/>
</dbReference>
<dbReference type="EMBL" id="MN739405">
    <property type="protein sequence ID" value="QHT03095.1"/>
    <property type="molecule type" value="Genomic_DNA"/>
</dbReference>
<dbReference type="GO" id="GO:0061630">
    <property type="term" value="F:ubiquitin protein ligase activity"/>
    <property type="evidence" value="ECO:0007669"/>
    <property type="project" value="UniProtKB-EC"/>
</dbReference>
<dbReference type="PROSITE" id="PS50237">
    <property type="entry name" value="HECT"/>
    <property type="match status" value="1"/>
</dbReference>
<evidence type="ECO:0000256" key="4">
    <source>
        <dbReference type="ARBA" id="ARBA00022679"/>
    </source>
</evidence>
<dbReference type="PANTHER" id="PTHR11254:SF440">
    <property type="entry name" value="E3 UBIQUITIN-PROTEIN LIGASE NEDD-4"/>
    <property type="match status" value="1"/>
</dbReference>
<dbReference type="EC" id="2.3.2.26" evidence="3"/>
<dbReference type="GO" id="GO:0016567">
    <property type="term" value="P:protein ubiquitination"/>
    <property type="evidence" value="ECO:0007669"/>
    <property type="project" value="TreeGrafter"/>
</dbReference>
<keyword evidence="4" id="KW-0808">Transferase</keyword>
<sequence length="675" mass="79310">MPRRSSQSNSNESRRSSSSEEESEEETPENCFIYYTKLANPKKIDKILDKKFGNLIYTSKFNTILDVVNKIEDDLKIIMDGLNDCKINYIKTLKTPRSRINSLVKLNIAAEKLTEFYNEFLDVAYKKLNYLIIYDRQNVFIDNVSSKPLTEKERDLKFIQSSVFQGFDERFESLENKLVRLTNIYADDNTCKYSLFFKKMIDSVLSPKFTATSVMPRPILIYYTDYSKLAAFYVYWDSFVNPKSIHTDFEKDELLLCKIDRIMVKGYDSDLQPLAGIDVGGVSRDFITDVVNELKESKIFKCLDENDENKEGYYYIDPEFKFNNYFRKSVTFMNGHLSDSKKIDINYEGEQFKINFFKFFGDLLSFLLINEFTIPFKLSSAILSTLVYPEINIFNTTYHHQFYYLYYDKPIIYNSYKVFIKDPLLLKDFTFSANEMITDLVESDYDLTSDNFGKYLEEISKYRFPLKTKPYYQAIADGFNNIVRNCFNIKQTPLSVIDKLISNTKITMEEVKQLKEAFMKNMTERIRAISDPIDNQNTIQITSFFNLILSRPFSVKNQDGDMELLTEDKYLDFISHLLRFWSGWNHFKQTPELKYHIKVIKEKSIDSLPSSHTCFYQIDLPPYKNIQSFLNKLYLVVYNVESGIGLAGGGKKRKNTFTMKKLINKLKKYKLNNDK</sequence>
<feature type="domain" description="HECT" evidence="6">
    <location>
        <begin position="252"/>
        <end position="647"/>
    </location>
</feature>
<dbReference type="InterPro" id="IPR035983">
    <property type="entry name" value="Hect_E3_ubiquitin_ligase"/>
</dbReference>
<evidence type="ECO:0000256" key="3">
    <source>
        <dbReference type="ARBA" id="ARBA00012485"/>
    </source>
</evidence>
<dbReference type="GO" id="GO:0006511">
    <property type="term" value="P:ubiquitin-dependent protein catabolic process"/>
    <property type="evidence" value="ECO:0007669"/>
    <property type="project" value="TreeGrafter"/>
</dbReference>
<evidence type="ECO:0000313" key="7">
    <source>
        <dbReference type="EMBL" id="QHT03095.1"/>
    </source>
</evidence>
<comment type="pathway">
    <text evidence="2">Protein modification; protein ubiquitination.</text>
</comment>
<evidence type="ECO:0000259" key="6">
    <source>
        <dbReference type="PROSITE" id="PS50237"/>
    </source>
</evidence>
<feature type="region of interest" description="Disordered" evidence="5">
    <location>
        <begin position="1"/>
        <end position="26"/>
    </location>
</feature>
<reference evidence="7" key="1">
    <citation type="journal article" date="2020" name="Nature">
        <title>Giant virus diversity and host interactions through global metagenomics.</title>
        <authorList>
            <person name="Schulz F."/>
            <person name="Roux S."/>
            <person name="Paez-Espino D."/>
            <person name="Jungbluth S."/>
            <person name="Walsh D.A."/>
            <person name="Denef V.J."/>
            <person name="McMahon K.D."/>
            <person name="Konstantinidis K.T."/>
            <person name="Eloe-Fadrosh E.A."/>
            <person name="Kyrpides N.C."/>
            <person name="Woyke T."/>
        </authorList>
    </citation>
    <scope>NUCLEOTIDE SEQUENCE</scope>
    <source>
        <strain evidence="7">GVMAG-M-3300020727-4</strain>
    </source>
</reference>
<dbReference type="SUPFAM" id="SSF56204">
    <property type="entry name" value="Hect, E3 ligase catalytic domain"/>
    <property type="match status" value="1"/>
</dbReference>